<reference evidence="3 4" key="1">
    <citation type="journal article" date="2012" name="Science">
        <title>The Paleozoic origin of enzymatic lignin decomposition reconstructed from 31 fungal genomes.</title>
        <authorList>
            <person name="Floudas D."/>
            <person name="Binder M."/>
            <person name="Riley R."/>
            <person name="Barry K."/>
            <person name="Blanchette R.A."/>
            <person name="Henrissat B."/>
            <person name="Martinez A.T."/>
            <person name="Otillar R."/>
            <person name="Spatafora J.W."/>
            <person name="Yadav J.S."/>
            <person name="Aerts A."/>
            <person name="Benoit I."/>
            <person name="Boyd A."/>
            <person name="Carlson A."/>
            <person name="Copeland A."/>
            <person name="Coutinho P.M."/>
            <person name="de Vries R.P."/>
            <person name="Ferreira P."/>
            <person name="Findley K."/>
            <person name="Foster B."/>
            <person name="Gaskell J."/>
            <person name="Glotzer D."/>
            <person name="Gorecki P."/>
            <person name="Heitman J."/>
            <person name="Hesse C."/>
            <person name="Hori C."/>
            <person name="Igarashi K."/>
            <person name="Jurgens J.A."/>
            <person name="Kallen N."/>
            <person name="Kersten P."/>
            <person name="Kohler A."/>
            <person name="Kuees U."/>
            <person name="Kumar T.K.A."/>
            <person name="Kuo A."/>
            <person name="LaButti K."/>
            <person name="Larrondo L.F."/>
            <person name="Lindquist E."/>
            <person name="Ling A."/>
            <person name="Lombard V."/>
            <person name="Lucas S."/>
            <person name="Lundell T."/>
            <person name="Martin R."/>
            <person name="McLaughlin D.J."/>
            <person name="Morgenstern I."/>
            <person name="Morin E."/>
            <person name="Murat C."/>
            <person name="Nagy L.G."/>
            <person name="Nolan M."/>
            <person name="Ohm R.A."/>
            <person name="Patyshakuliyeva A."/>
            <person name="Rokas A."/>
            <person name="Ruiz-Duenas F.J."/>
            <person name="Sabat G."/>
            <person name="Salamov A."/>
            <person name="Samejima M."/>
            <person name="Schmutz J."/>
            <person name="Slot J.C."/>
            <person name="St John F."/>
            <person name="Stenlid J."/>
            <person name="Sun H."/>
            <person name="Sun S."/>
            <person name="Syed K."/>
            <person name="Tsang A."/>
            <person name="Wiebenga A."/>
            <person name="Young D."/>
            <person name="Pisabarro A."/>
            <person name="Eastwood D.C."/>
            <person name="Martin F."/>
            <person name="Cullen D."/>
            <person name="Grigoriev I.V."/>
            <person name="Hibbett D.S."/>
        </authorList>
    </citation>
    <scope>NUCLEOTIDE SEQUENCE [LARGE SCALE GENOMIC DNA]</scope>
    <source>
        <strain evidence="3 4">DJM-731 SS1</strain>
    </source>
</reference>
<dbReference type="Gene3D" id="3.40.50.1820">
    <property type="entry name" value="alpha/beta hydrolase"/>
    <property type="match status" value="1"/>
</dbReference>
<evidence type="ECO:0000256" key="1">
    <source>
        <dbReference type="ARBA" id="ARBA00022801"/>
    </source>
</evidence>
<dbReference type="RefSeq" id="XP_040624037.1">
    <property type="nucleotide sequence ID" value="XM_040770832.1"/>
</dbReference>
<dbReference type="PANTHER" id="PTHR48081">
    <property type="entry name" value="AB HYDROLASE SUPERFAMILY PROTEIN C4A8.06C"/>
    <property type="match status" value="1"/>
</dbReference>
<dbReference type="InterPro" id="IPR050300">
    <property type="entry name" value="GDXG_lipolytic_enzyme"/>
</dbReference>
<dbReference type="Pfam" id="PF07859">
    <property type="entry name" value="Abhydrolase_3"/>
    <property type="match status" value="1"/>
</dbReference>
<keyword evidence="1" id="KW-0378">Hydrolase</keyword>
<evidence type="ECO:0000313" key="3">
    <source>
        <dbReference type="EMBL" id="EJT97139.1"/>
    </source>
</evidence>
<dbReference type="AlphaFoldDB" id="M5FQT4"/>
<evidence type="ECO:0000259" key="2">
    <source>
        <dbReference type="Pfam" id="PF07859"/>
    </source>
</evidence>
<dbReference type="OMA" id="VEMADQF"/>
<dbReference type="GeneID" id="63685894"/>
<protein>
    <recommendedName>
        <fullName evidence="2">Alpha/beta hydrolase fold-3 domain-containing protein</fullName>
    </recommendedName>
</protein>
<dbReference type="Proteomes" id="UP000030653">
    <property type="component" value="Unassembled WGS sequence"/>
</dbReference>
<name>M5FQT4_DACPD</name>
<evidence type="ECO:0000313" key="4">
    <source>
        <dbReference type="Proteomes" id="UP000030653"/>
    </source>
</evidence>
<dbReference type="SUPFAM" id="SSF53474">
    <property type="entry name" value="alpha/beta-Hydrolases"/>
    <property type="match status" value="1"/>
</dbReference>
<accession>M5FQT4</accession>
<dbReference type="STRING" id="1858805.M5FQT4"/>
<dbReference type="PANTHER" id="PTHR48081:SF8">
    <property type="entry name" value="ALPHA_BETA HYDROLASE FOLD-3 DOMAIN-CONTAINING PROTEIN-RELATED"/>
    <property type="match status" value="1"/>
</dbReference>
<dbReference type="InterPro" id="IPR013094">
    <property type="entry name" value="AB_hydrolase_3"/>
</dbReference>
<dbReference type="HOGENOM" id="CLU_012494_6_2_1"/>
<keyword evidence="4" id="KW-1185">Reference proteome</keyword>
<feature type="domain" description="Alpha/beta hydrolase fold-3" evidence="2">
    <location>
        <begin position="93"/>
        <end position="302"/>
    </location>
</feature>
<dbReference type="GO" id="GO:0016787">
    <property type="term" value="F:hydrolase activity"/>
    <property type="evidence" value="ECO:0007669"/>
    <property type="project" value="UniProtKB-KW"/>
</dbReference>
<sequence>MAYRFTVGPLAPHIEPLLDDDYKQYYSTLIGLPALDYSAPFDPSIRDQYLVGSGASAPLDVGSTRDVPGIGQNKNVRLFIPHGEKPEQGWPMLVYYHGGGWVLGNIDSAAAMCTQLCLRSKCVVASVDYRLAPEHVYPAAVDDAWEVVKWVYEQGAEEIGIDPKRIAVGGGSAGGHLSAVVSHHAATSEPPIPLVYQLLIVPCCDLDPAAPYASRMDFAHAPALPAVRMEWFYALFKAPHEEWRASPIRAPAHHFPLLAPQFVAVAGLDFLKDEGIAYHERTLQEGGKTELKVYEGVPHNFASLDGVTAKGKEFIDDAVQRLNVAFGH</sequence>
<organism evidence="3 4">
    <name type="scientific">Dacryopinax primogenitus (strain DJM 731)</name>
    <name type="common">Brown rot fungus</name>
    <dbReference type="NCBI Taxonomy" id="1858805"/>
    <lineage>
        <taxon>Eukaryota</taxon>
        <taxon>Fungi</taxon>
        <taxon>Dikarya</taxon>
        <taxon>Basidiomycota</taxon>
        <taxon>Agaricomycotina</taxon>
        <taxon>Dacrymycetes</taxon>
        <taxon>Dacrymycetales</taxon>
        <taxon>Dacrymycetaceae</taxon>
        <taxon>Dacryopinax</taxon>
    </lineage>
</organism>
<gene>
    <name evidence="3" type="ORF">DACRYDRAFT_119612</name>
</gene>
<dbReference type="InterPro" id="IPR029058">
    <property type="entry name" value="AB_hydrolase_fold"/>
</dbReference>
<proteinExistence type="predicted"/>
<dbReference type="OrthoDB" id="408631at2759"/>
<dbReference type="EMBL" id="JH795878">
    <property type="protein sequence ID" value="EJT97139.1"/>
    <property type="molecule type" value="Genomic_DNA"/>
</dbReference>